<reference evidence="3" key="2">
    <citation type="submission" date="2019-10" db="EMBL/GenBank/DDBJ databases">
        <title>Molecular typing, antibiotic resistance determination and virulence profiling for 36 multidrug-resistant clinical Klebsiella pneumoniae isolates using second- and third-generation sequencing.</title>
        <authorList>
            <person name="Shelenkov A."/>
            <person name="Mikhaylova Y."/>
            <person name="Yanushevich Y."/>
            <person name="Samoilov A."/>
            <person name="Petrova L."/>
            <person name="Fomina V."/>
            <person name="Gusarov V."/>
            <person name="Zamyatin M."/>
            <person name="Shagin D."/>
        </authorList>
    </citation>
    <scope>NUCLEOTIDE SEQUENCE</scope>
    <source>
        <strain evidence="3">CriePir152</strain>
        <strain evidence="4 7">CriePir226</strain>
    </source>
</reference>
<keyword evidence="1" id="KW-1133">Transmembrane helix</keyword>
<organism evidence="3">
    <name type="scientific">Klebsiella pneumoniae</name>
    <dbReference type="NCBI Taxonomy" id="573"/>
    <lineage>
        <taxon>Bacteria</taxon>
        <taxon>Pseudomonadati</taxon>
        <taxon>Pseudomonadota</taxon>
        <taxon>Gammaproteobacteria</taxon>
        <taxon>Enterobacterales</taxon>
        <taxon>Enterobacteriaceae</taxon>
        <taxon>Klebsiella/Raoultella group</taxon>
        <taxon>Klebsiella</taxon>
        <taxon>Klebsiella pneumoniae complex</taxon>
    </lineage>
</organism>
<dbReference type="InterPro" id="IPR029044">
    <property type="entry name" value="Nucleotide-diphossugar_trans"/>
</dbReference>
<dbReference type="EMBL" id="WJVL01000008">
    <property type="protein sequence ID" value="MRJ96750.1"/>
    <property type="molecule type" value="Genomic_DNA"/>
</dbReference>
<evidence type="ECO:0000313" key="5">
    <source>
        <dbReference type="EMBL" id="SWT22043.1"/>
    </source>
</evidence>
<dbReference type="InterPro" id="IPR001173">
    <property type="entry name" value="Glyco_trans_2-like"/>
</dbReference>
<keyword evidence="3" id="KW-0808">Transferase</keyword>
<dbReference type="Proteomes" id="UP000441029">
    <property type="component" value="Unassembled WGS sequence"/>
</dbReference>
<reference evidence="5 6" key="1">
    <citation type="submission" date="2018-08" db="EMBL/GenBank/DDBJ databases">
        <authorList>
            <consortium name="Pathogen Informatics"/>
        </authorList>
    </citation>
    <scope>NUCLEOTIDE SEQUENCE [LARGE SCALE GENOMIC DNA]</scope>
    <source>
        <strain evidence="5 6">EuSCAPE_TR125</strain>
    </source>
</reference>
<dbReference type="CDD" id="cd00761">
    <property type="entry name" value="Glyco_tranf_GTA_type"/>
    <property type="match status" value="1"/>
</dbReference>
<evidence type="ECO:0000259" key="2">
    <source>
        <dbReference type="Pfam" id="PF00535"/>
    </source>
</evidence>
<keyword evidence="1" id="KW-0812">Transmembrane</keyword>
<evidence type="ECO:0000313" key="3">
    <source>
        <dbReference type="EMBL" id="MRJ80574.1"/>
    </source>
</evidence>
<evidence type="ECO:0000256" key="1">
    <source>
        <dbReference type="SAM" id="Phobius"/>
    </source>
</evidence>
<dbReference type="Gene3D" id="3.90.550.10">
    <property type="entry name" value="Spore Coat Polysaccharide Biosynthesis Protein SpsA, Chain A"/>
    <property type="match status" value="1"/>
</dbReference>
<feature type="domain" description="Glycosyltransferase 2-like" evidence="2">
    <location>
        <begin position="5"/>
        <end position="110"/>
    </location>
</feature>
<dbReference type="PANTHER" id="PTHR43685:SF2">
    <property type="entry name" value="GLYCOSYLTRANSFERASE 2-LIKE DOMAIN-CONTAINING PROTEIN"/>
    <property type="match status" value="1"/>
</dbReference>
<keyword evidence="1" id="KW-0472">Membrane</keyword>
<evidence type="ECO:0000313" key="4">
    <source>
        <dbReference type="EMBL" id="MRJ96750.1"/>
    </source>
</evidence>
<dbReference type="AlphaFoldDB" id="A0A6A8EII7"/>
<dbReference type="EMBL" id="WJVX01000011">
    <property type="protein sequence ID" value="MRJ80574.1"/>
    <property type="molecule type" value="Genomic_DNA"/>
</dbReference>
<name>A0A6A8EII7_KLEPN</name>
<comment type="caution">
    <text evidence="3">The sequence shown here is derived from an EMBL/GenBank/DDBJ whole genome shotgun (WGS) entry which is preliminary data.</text>
</comment>
<dbReference type="Pfam" id="PF00535">
    <property type="entry name" value="Glycos_transf_2"/>
    <property type="match status" value="1"/>
</dbReference>
<dbReference type="Proteomes" id="UP000258798">
    <property type="component" value="Unassembled WGS sequence"/>
</dbReference>
<evidence type="ECO:0000313" key="6">
    <source>
        <dbReference type="Proteomes" id="UP000258798"/>
    </source>
</evidence>
<protein>
    <submittedName>
        <fullName evidence="5">Family 2 glycosyl transferase</fullName>
    </submittedName>
    <submittedName>
        <fullName evidence="3">Glycosyltransferase</fullName>
    </submittedName>
</protein>
<sequence length="290" mass="34027">MALVTVYITTCNRLELLKRCLNSIKEQTIRDIEIIVVDDNSNDDTALFMKSECEKDTRIKYLRNDINRGACYSRNKAISVASSEYITGCDDDDYFEKDRIKSFVENSDKLEQFVFLYTDSLWLTSRGVNKAGINKFAKAIVSSEDLLYFNYVGNQVFTKTSILQKYLFDVNLPAWQDFECWFRILRGTNKKALRINSYNYIQDISHPFSRISSGKQDRIIKAYDLFCNKYNLKESEKKILRLHFFNYGFGKQYFINSTIIALIKSFSVFQILLVFRNVKELYKNGKEDKI</sequence>
<dbReference type="PANTHER" id="PTHR43685">
    <property type="entry name" value="GLYCOSYLTRANSFERASE"/>
    <property type="match status" value="1"/>
</dbReference>
<feature type="transmembrane region" description="Helical" evidence="1">
    <location>
        <begin position="253"/>
        <end position="275"/>
    </location>
</feature>
<dbReference type="InterPro" id="IPR050834">
    <property type="entry name" value="Glycosyltransf_2"/>
</dbReference>
<dbReference type="RefSeq" id="WP_071994646.1">
    <property type="nucleotide sequence ID" value="NZ_ABLUVU020000005.1"/>
</dbReference>
<gene>
    <name evidence="5" type="primary">kfoC</name>
    <name evidence="4" type="ORF">GJJ01_12375</name>
    <name evidence="3" type="ORF">GJJ20_11500</name>
    <name evidence="5" type="ORF">SAMEA3729652_04763</name>
</gene>
<dbReference type="SUPFAM" id="SSF53448">
    <property type="entry name" value="Nucleotide-diphospho-sugar transferases"/>
    <property type="match status" value="1"/>
</dbReference>
<proteinExistence type="predicted"/>
<dbReference type="EMBL" id="UJRG01000024">
    <property type="protein sequence ID" value="SWT22043.1"/>
    <property type="molecule type" value="Genomic_DNA"/>
</dbReference>
<accession>A0A6A8EII7</accession>
<evidence type="ECO:0000313" key="7">
    <source>
        <dbReference type="Proteomes" id="UP000441029"/>
    </source>
</evidence>
<dbReference type="GO" id="GO:0016740">
    <property type="term" value="F:transferase activity"/>
    <property type="evidence" value="ECO:0007669"/>
    <property type="project" value="UniProtKB-KW"/>
</dbReference>